<organism evidence="1 2">
    <name type="scientific">Geodia barretti</name>
    <name type="common">Barrett's horny sponge</name>
    <dbReference type="NCBI Taxonomy" id="519541"/>
    <lineage>
        <taxon>Eukaryota</taxon>
        <taxon>Metazoa</taxon>
        <taxon>Porifera</taxon>
        <taxon>Demospongiae</taxon>
        <taxon>Heteroscleromorpha</taxon>
        <taxon>Tetractinellida</taxon>
        <taxon>Astrophorina</taxon>
        <taxon>Geodiidae</taxon>
        <taxon>Geodia</taxon>
    </lineage>
</organism>
<sequence length="50" mass="5547">MTSLFRTKKGSASFSSISLARPSGPAVRDKQLKTEWSKQADDCMFFPHGL</sequence>
<accession>A0AA35T6J6</accession>
<dbReference type="AlphaFoldDB" id="A0AA35T6J6"/>
<gene>
    <name evidence="1" type="ORF">GBAR_LOCUS23250</name>
</gene>
<evidence type="ECO:0000313" key="1">
    <source>
        <dbReference type="EMBL" id="CAI8041898.1"/>
    </source>
</evidence>
<dbReference type="EMBL" id="CASHTH010003221">
    <property type="protein sequence ID" value="CAI8041898.1"/>
    <property type="molecule type" value="Genomic_DNA"/>
</dbReference>
<name>A0AA35T6J6_GEOBA</name>
<evidence type="ECO:0000313" key="2">
    <source>
        <dbReference type="Proteomes" id="UP001174909"/>
    </source>
</evidence>
<comment type="caution">
    <text evidence="1">The sequence shown here is derived from an EMBL/GenBank/DDBJ whole genome shotgun (WGS) entry which is preliminary data.</text>
</comment>
<keyword evidence="2" id="KW-1185">Reference proteome</keyword>
<proteinExistence type="predicted"/>
<reference evidence="1" key="1">
    <citation type="submission" date="2023-03" db="EMBL/GenBank/DDBJ databases">
        <authorList>
            <person name="Steffen K."/>
            <person name="Cardenas P."/>
        </authorList>
    </citation>
    <scope>NUCLEOTIDE SEQUENCE</scope>
</reference>
<protein>
    <submittedName>
        <fullName evidence="1">Uncharacterized protein</fullName>
    </submittedName>
</protein>
<dbReference type="Proteomes" id="UP001174909">
    <property type="component" value="Unassembled WGS sequence"/>
</dbReference>